<keyword evidence="1" id="KW-1133">Transmembrane helix</keyword>
<protein>
    <submittedName>
        <fullName evidence="2">Uncharacterized protein</fullName>
    </submittedName>
</protein>
<keyword evidence="1" id="KW-0812">Transmembrane</keyword>
<gene>
    <name evidence="2" type="ORF">Asi03nite_44810</name>
</gene>
<accession>A0A919N9E6</accession>
<dbReference type="EMBL" id="BOMW01000043">
    <property type="protein sequence ID" value="GIF06943.1"/>
    <property type="molecule type" value="Genomic_DNA"/>
</dbReference>
<keyword evidence="3" id="KW-1185">Reference proteome</keyword>
<evidence type="ECO:0000313" key="3">
    <source>
        <dbReference type="Proteomes" id="UP000629619"/>
    </source>
</evidence>
<dbReference type="Proteomes" id="UP000629619">
    <property type="component" value="Unassembled WGS sequence"/>
</dbReference>
<proteinExistence type="predicted"/>
<feature type="transmembrane region" description="Helical" evidence="1">
    <location>
        <begin position="55"/>
        <end position="75"/>
    </location>
</feature>
<dbReference type="RefSeq" id="WP_203682363.1">
    <property type="nucleotide sequence ID" value="NZ_BOMW01000043.1"/>
</dbReference>
<feature type="transmembrane region" description="Helical" evidence="1">
    <location>
        <begin position="21"/>
        <end position="49"/>
    </location>
</feature>
<organism evidence="2 3">
    <name type="scientific">Actinoplanes siamensis</name>
    <dbReference type="NCBI Taxonomy" id="1223317"/>
    <lineage>
        <taxon>Bacteria</taxon>
        <taxon>Bacillati</taxon>
        <taxon>Actinomycetota</taxon>
        <taxon>Actinomycetes</taxon>
        <taxon>Micromonosporales</taxon>
        <taxon>Micromonosporaceae</taxon>
        <taxon>Actinoplanes</taxon>
    </lineage>
</organism>
<reference evidence="2" key="1">
    <citation type="submission" date="2021-01" db="EMBL/GenBank/DDBJ databases">
        <title>Whole genome shotgun sequence of Actinoplanes siamensis NBRC 109076.</title>
        <authorList>
            <person name="Komaki H."/>
            <person name="Tamura T."/>
        </authorList>
    </citation>
    <scope>NUCLEOTIDE SEQUENCE</scope>
    <source>
        <strain evidence="2">NBRC 109076</strain>
    </source>
</reference>
<comment type="caution">
    <text evidence="2">The sequence shown here is derived from an EMBL/GenBank/DDBJ whole genome shotgun (WGS) entry which is preliminary data.</text>
</comment>
<evidence type="ECO:0000256" key="1">
    <source>
        <dbReference type="SAM" id="Phobius"/>
    </source>
</evidence>
<keyword evidence="1" id="KW-0472">Membrane</keyword>
<evidence type="ECO:0000313" key="2">
    <source>
        <dbReference type="EMBL" id="GIF06943.1"/>
    </source>
</evidence>
<sequence>MQDYRSAAYLSSKKVSGRRPLLRTAQLNIVGWIAVTGLCAVGATAGLAVSRLAGVGTRIAMPAGGIAALVAVLAVDRRKWGDMPTSYSWTDDPDATAQAAALLTREGIGASAQLDQFGLPAVHYRNRDSRRVRQLFRSAGLPAPPTA</sequence>
<dbReference type="AlphaFoldDB" id="A0A919N9E6"/>
<name>A0A919N9E6_9ACTN</name>